<evidence type="ECO:0000256" key="7">
    <source>
        <dbReference type="ARBA" id="ARBA00023004"/>
    </source>
</evidence>
<keyword evidence="8" id="KW-0411">Iron-sulfur</keyword>
<reference evidence="13 14" key="1">
    <citation type="submission" date="2017-06" db="EMBL/GenBank/DDBJ databases">
        <authorList>
            <person name="Kim H.J."/>
            <person name="Triplett B.A."/>
        </authorList>
    </citation>
    <scope>NUCLEOTIDE SEQUENCE [LARGE SCALE GENOMIC DNA]</scope>
    <source>
        <strain evidence="13 14">DSM 13116</strain>
    </source>
</reference>
<feature type="domain" description="4Fe-4S ferredoxin-type" evidence="12">
    <location>
        <begin position="1102"/>
        <end position="1131"/>
    </location>
</feature>
<dbReference type="AlphaFoldDB" id="A0A239BKV1"/>
<dbReference type="InterPro" id="IPR011006">
    <property type="entry name" value="CheY-like_superfamily"/>
</dbReference>
<evidence type="ECO:0000256" key="9">
    <source>
        <dbReference type="PROSITE-ProRule" id="PRU00169"/>
    </source>
</evidence>
<gene>
    <name evidence="13" type="ORF">SAMN04488503_2675</name>
</gene>
<dbReference type="Gene3D" id="3.40.50.720">
    <property type="entry name" value="NAD(P)-binding Rossmann-like Domain"/>
    <property type="match status" value="1"/>
</dbReference>
<feature type="modified residue" description="4-aspartylphosphate" evidence="9">
    <location>
        <position position="240"/>
    </location>
</feature>
<dbReference type="Pfam" id="PF13187">
    <property type="entry name" value="Fer4_9"/>
    <property type="match status" value="1"/>
</dbReference>
<keyword evidence="14" id="KW-1185">Reference proteome</keyword>
<dbReference type="GO" id="GO:0000160">
    <property type="term" value="P:phosphorelay signal transduction system"/>
    <property type="evidence" value="ECO:0007669"/>
    <property type="project" value="InterPro"/>
</dbReference>
<dbReference type="Pfam" id="PF13450">
    <property type="entry name" value="NAD_binding_8"/>
    <property type="match status" value="1"/>
</dbReference>
<keyword evidence="3" id="KW-0004">4Fe-4S</keyword>
<keyword evidence="6" id="KW-0560">Oxidoreductase</keyword>
<dbReference type="InterPro" id="IPR017900">
    <property type="entry name" value="4Fe4S_Fe_S_CS"/>
</dbReference>
<dbReference type="InterPro" id="IPR017896">
    <property type="entry name" value="4Fe4S_Fe-S-bd"/>
</dbReference>
<accession>A0A239BKV1</accession>
<feature type="domain" description="Response regulatory" evidence="11">
    <location>
        <begin position="190"/>
        <end position="305"/>
    </location>
</feature>
<dbReference type="Proteomes" id="UP000198324">
    <property type="component" value="Unassembled WGS sequence"/>
</dbReference>
<dbReference type="OrthoDB" id="9758544at2"/>
<evidence type="ECO:0000256" key="8">
    <source>
        <dbReference type="ARBA" id="ARBA00023014"/>
    </source>
</evidence>
<feature type="domain" description="4Fe-4S ferredoxin-type" evidence="12">
    <location>
        <begin position="155"/>
        <end position="184"/>
    </location>
</feature>
<dbReference type="Gene3D" id="3.30.70.20">
    <property type="match status" value="2"/>
</dbReference>
<keyword evidence="9" id="KW-0597">Phosphoprotein</keyword>
<organism evidence="13 14">
    <name type="scientific">Humidesulfovibrio mexicanus</name>
    <dbReference type="NCBI Taxonomy" id="147047"/>
    <lineage>
        <taxon>Bacteria</taxon>
        <taxon>Pseudomonadati</taxon>
        <taxon>Thermodesulfobacteriota</taxon>
        <taxon>Desulfovibrionia</taxon>
        <taxon>Desulfovibrionales</taxon>
        <taxon>Desulfovibrionaceae</taxon>
        <taxon>Humidesulfovibrio</taxon>
    </lineage>
</organism>
<evidence type="ECO:0000259" key="12">
    <source>
        <dbReference type="PROSITE" id="PS51379"/>
    </source>
</evidence>
<sequence length="1168" mass="126534">MKKQYGALVVGAGIGGMRAALDLAETGYKVALIDARPSLGGILTQLDHQFPSDHCGMCKMLPLTQRDQSSQYCLRKGFFHKNIDIFTHTELKALEGDPGKFHATLSRRSTFVDPTRCVSCGACAEACPVRVPSEFNAGLGTRTAAYLPVPHNIANHYVVDLDNCQRCWRCFEACPTKAIDFKFDDRPGFHILVATPDRELAENLPQWLKKEGFPLHITESAEDAVAQIAEGLDARLVLLDLDLPAAEAERVLRRVQELRPGITVLPLAAPEKRDFAAELQRLGAGELLPKPLDRASFVPRLDKLCMRLMSDESLEFEVGSVILAAGFECFNPADAPNGCADVLLYGTHPGVLTSLEFERLLSSTGPTGARLARPGDGAPLRRIAWLQCVGSRDLKLKADFCSSICCMISLKEAMLARRSIGSEAETTIFYMDLRTPGRDYQRYRDEAEAAGVRLVPARPHSILPGPDGGVIIQYFDYAGELREENYDALVLAVGARPPRNMEGLALAAGVEVNENGFCATKPLSPNRTSRLGVFAAGAFGEPADIRSSLIQAGAAAMGASRMMRVYHGPREEAAEEQPQYADVSRQSPRVLVALCSSCPTLERSLDIEALRGRMRALPGVVEVLDLPRACTREGWELLRQAAGAAKPNRVLVGACLPYMHVPRLRELGEAIGLNPALMDVVDIHTASFAAGTDVAGPTEARAEETASVLAIAAARLLGADPSPLPMTGQVSPQALVVGGGLAGMTAAMGIADQGYKVVLVEEAEQLGGQAMNLRATLEGDDPVRFMEELIEQVEKNPNIRVLKDSRVVLSRGRAGRFHTVVATGEGVAHSLHHGATILATGGHEAKVYEYGNRVHKCVLTQMELEQRLADGSVDAARLGGVAMIQCWRSRDEERNYCSRVCCHSALKNLLLLKKRNPGLPVFVFYRDIMTTGSSERFYTEARRSGAIFIRYTPEARPTVTFEDHKPVIRATDPVLGREIELRPDLLALSSGVVPNDVSELAELFGVGLTQDGFYQEAESKWRPVDFLKHGVFACGLGLGPSTMRETILSAKAAAQRTVRILSEKSLSCGNAVAEVRHSLCSRCGRCIGVCAYGARALDMVHDRIEVDEQLCQGCGSCVAVCPNSATVLRGFRDEQVMAVIDAAVARAPQCAKQPPQSRENRAEAPMGG</sequence>
<dbReference type="InterPro" id="IPR001789">
    <property type="entry name" value="Sig_transdc_resp-reg_receiver"/>
</dbReference>
<protein>
    <submittedName>
        <fullName evidence="13">Heterodisulfide reductase subunit A</fullName>
    </submittedName>
</protein>
<feature type="domain" description="4Fe-4S ferredoxin-type" evidence="12">
    <location>
        <begin position="108"/>
        <end position="138"/>
    </location>
</feature>
<dbReference type="Gene3D" id="3.40.50.2300">
    <property type="match status" value="1"/>
</dbReference>
<dbReference type="RefSeq" id="WP_089274875.1">
    <property type="nucleotide sequence ID" value="NZ_FZOC01000005.1"/>
</dbReference>
<dbReference type="PROSITE" id="PS51379">
    <property type="entry name" value="4FE4S_FER_2"/>
    <property type="match status" value="4"/>
</dbReference>
<evidence type="ECO:0000256" key="5">
    <source>
        <dbReference type="ARBA" id="ARBA00022827"/>
    </source>
</evidence>
<dbReference type="Gene3D" id="3.50.50.60">
    <property type="entry name" value="FAD/NAD(P)-binding domain"/>
    <property type="match status" value="2"/>
</dbReference>
<evidence type="ECO:0000313" key="13">
    <source>
        <dbReference type="EMBL" id="SNS08775.1"/>
    </source>
</evidence>
<comment type="similarity">
    <text evidence="2">Belongs to the HdrA family.</text>
</comment>
<keyword evidence="5" id="KW-0274">FAD</keyword>
<dbReference type="SMART" id="SM00448">
    <property type="entry name" value="REC"/>
    <property type="match status" value="1"/>
</dbReference>
<dbReference type="GO" id="GO:0046872">
    <property type="term" value="F:metal ion binding"/>
    <property type="evidence" value="ECO:0007669"/>
    <property type="project" value="UniProtKB-KW"/>
</dbReference>
<dbReference type="SUPFAM" id="SSF51971">
    <property type="entry name" value="Nucleotide-binding domain"/>
    <property type="match status" value="1"/>
</dbReference>
<name>A0A239BKV1_9BACT</name>
<feature type="domain" description="4Fe-4S ferredoxin-type" evidence="12">
    <location>
        <begin position="1071"/>
        <end position="1100"/>
    </location>
</feature>
<feature type="region of interest" description="Disordered" evidence="10">
    <location>
        <begin position="1149"/>
        <end position="1168"/>
    </location>
</feature>
<dbReference type="SUPFAM" id="SSF54862">
    <property type="entry name" value="4Fe-4S ferredoxins"/>
    <property type="match status" value="1"/>
</dbReference>
<evidence type="ECO:0000313" key="14">
    <source>
        <dbReference type="Proteomes" id="UP000198324"/>
    </source>
</evidence>
<keyword evidence="7" id="KW-0408">Iron</keyword>
<dbReference type="SUPFAM" id="SSF51905">
    <property type="entry name" value="FAD/NAD(P)-binding domain"/>
    <property type="match status" value="1"/>
</dbReference>
<dbReference type="PROSITE" id="PS00198">
    <property type="entry name" value="4FE4S_FER_1"/>
    <property type="match status" value="3"/>
</dbReference>
<keyword evidence="5" id="KW-0285">Flavoprotein</keyword>
<dbReference type="InterPro" id="IPR036188">
    <property type="entry name" value="FAD/NAD-bd_sf"/>
</dbReference>
<dbReference type="Pfam" id="PF12831">
    <property type="entry name" value="FAD_oxidored"/>
    <property type="match status" value="1"/>
</dbReference>
<evidence type="ECO:0000256" key="6">
    <source>
        <dbReference type="ARBA" id="ARBA00023002"/>
    </source>
</evidence>
<dbReference type="Pfam" id="PF13237">
    <property type="entry name" value="Fer4_10"/>
    <property type="match status" value="1"/>
</dbReference>
<evidence type="ECO:0000256" key="10">
    <source>
        <dbReference type="SAM" id="MobiDB-lite"/>
    </source>
</evidence>
<evidence type="ECO:0000256" key="4">
    <source>
        <dbReference type="ARBA" id="ARBA00022723"/>
    </source>
</evidence>
<evidence type="ECO:0000256" key="2">
    <source>
        <dbReference type="ARBA" id="ARBA00006561"/>
    </source>
</evidence>
<evidence type="ECO:0000256" key="3">
    <source>
        <dbReference type="ARBA" id="ARBA00022485"/>
    </source>
</evidence>
<dbReference type="GO" id="GO:0051539">
    <property type="term" value="F:4 iron, 4 sulfur cluster binding"/>
    <property type="evidence" value="ECO:0007669"/>
    <property type="project" value="UniProtKB-KW"/>
</dbReference>
<dbReference type="Pfam" id="PF00072">
    <property type="entry name" value="Response_reg"/>
    <property type="match status" value="1"/>
</dbReference>
<dbReference type="InterPro" id="IPR039650">
    <property type="entry name" value="HdrA-like"/>
</dbReference>
<dbReference type="PANTHER" id="PTHR43498:SF1">
    <property type="entry name" value="COB--COM HETERODISULFIDE REDUCTASE IRON-SULFUR SUBUNIT A"/>
    <property type="match status" value="1"/>
</dbReference>
<evidence type="ECO:0000256" key="1">
    <source>
        <dbReference type="ARBA" id="ARBA00001974"/>
    </source>
</evidence>
<comment type="cofactor">
    <cofactor evidence="1">
        <name>FAD</name>
        <dbReference type="ChEBI" id="CHEBI:57692"/>
    </cofactor>
</comment>
<evidence type="ECO:0000259" key="11">
    <source>
        <dbReference type="PROSITE" id="PS50110"/>
    </source>
</evidence>
<dbReference type="PANTHER" id="PTHR43498">
    <property type="entry name" value="FERREDOXIN:COB-COM HETERODISULFIDE REDUCTASE SUBUNIT A"/>
    <property type="match status" value="1"/>
</dbReference>
<dbReference type="SUPFAM" id="SSF52172">
    <property type="entry name" value="CheY-like"/>
    <property type="match status" value="1"/>
</dbReference>
<dbReference type="EMBL" id="FZOC01000005">
    <property type="protein sequence ID" value="SNS08775.1"/>
    <property type="molecule type" value="Genomic_DNA"/>
</dbReference>
<keyword evidence="4" id="KW-0479">Metal-binding</keyword>
<dbReference type="CDD" id="cd00156">
    <property type="entry name" value="REC"/>
    <property type="match status" value="1"/>
</dbReference>
<dbReference type="GO" id="GO:0016491">
    <property type="term" value="F:oxidoreductase activity"/>
    <property type="evidence" value="ECO:0007669"/>
    <property type="project" value="UniProtKB-KW"/>
</dbReference>
<proteinExistence type="inferred from homology"/>
<dbReference type="PROSITE" id="PS50110">
    <property type="entry name" value="RESPONSE_REGULATORY"/>
    <property type="match status" value="1"/>
</dbReference>